<protein>
    <submittedName>
        <fullName evidence="2">Uncharacterized protein</fullName>
    </submittedName>
</protein>
<sequence length="212" mass="24496">MEIPRDQGHANKESTRINSTHMQNINPPMVQPPPGFAPVTRNELQMVADHLQKIFGEMIGQMDKLHNSKCSQESDNFHTKEVQSTHKIRKSFSSPAELMSLQNCYQENEGATSSREYSVKCETFSDDADADNEDDGGAEQIEVNTRKTKKPKKKRHSKIQELFNQMDDSDDDNFDKENENKTTIRRRSKVGRNSWEYANLRCISSYYLCYYS</sequence>
<accession>A0A226DVX2</accession>
<feature type="compositionally biased region" description="Basic residues" evidence="1">
    <location>
        <begin position="146"/>
        <end position="157"/>
    </location>
</feature>
<evidence type="ECO:0000313" key="3">
    <source>
        <dbReference type="Proteomes" id="UP000198287"/>
    </source>
</evidence>
<feature type="region of interest" description="Disordered" evidence="1">
    <location>
        <begin position="1"/>
        <end position="38"/>
    </location>
</feature>
<name>A0A226DVX2_FOLCA</name>
<feature type="region of interest" description="Disordered" evidence="1">
    <location>
        <begin position="145"/>
        <end position="181"/>
    </location>
</feature>
<reference evidence="2 3" key="1">
    <citation type="submission" date="2015-12" db="EMBL/GenBank/DDBJ databases">
        <title>The genome of Folsomia candida.</title>
        <authorList>
            <person name="Faddeeva A."/>
            <person name="Derks M.F."/>
            <person name="Anvar Y."/>
            <person name="Smit S."/>
            <person name="Van Straalen N."/>
            <person name="Roelofs D."/>
        </authorList>
    </citation>
    <scope>NUCLEOTIDE SEQUENCE [LARGE SCALE GENOMIC DNA]</scope>
    <source>
        <strain evidence="2 3">VU population</strain>
        <tissue evidence="2">Whole body</tissue>
    </source>
</reference>
<feature type="compositionally biased region" description="Polar residues" evidence="1">
    <location>
        <begin position="16"/>
        <end position="26"/>
    </location>
</feature>
<gene>
    <name evidence="2" type="ORF">Fcan01_16740</name>
</gene>
<evidence type="ECO:0000313" key="2">
    <source>
        <dbReference type="EMBL" id="OXA48841.1"/>
    </source>
</evidence>
<dbReference type="Proteomes" id="UP000198287">
    <property type="component" value="Unassembled WGS sequence"/>
</dbReference>
<proteinExistence type="predicted"/>
<keyword evidence="3" id="KW-1185">Reference proteome</keyword>
<comment type="caution">
    <text evidence="2">The sequence shown here is derived from an EMBL/GenBank/DDBJ whole genome shotgun (WGS) entry which is preliminary data.</text>
</comment>
<organism evidence="2 3">
    <name type="scientific">Folsomia candida</name>
    <name type="common">Springtail</name>
    <dbReference type="NCBI Taxonomy" id="158441"/>
    <lineage>
        <taxon>Eukaryota</taxon>
        <taxon>Metazoa</taxon>
        <taxon>Ecdysozoa</taxon>
        <taxon>Arthropoda</taxon>
        <taxon>Hexapoda</taxon>
        <taxon>Collembola</taxon>
        <taxon>Entomobryomorpha</taxon>
        <taxon>Isotomoidea</taxon>
        <taxon>Isotomidae</taxon>
        <taxon>Proisotominae</taxon>
        <taxon>Folsomia</taxon>
    </lineage>
</organism>
<dbReference type="AlphaFoldDB" id="A0A226DVX2"/>
<evidence type="ECO:0000256" key="1">
    <source>
        <dbReference type="SAM" id="MobiDB-lite"/>
    </source>
</evidence>
<dbReference type="EMBL" id="LNIX01000011">
    <property type="protein sequence ID" value="OXA48841.1"/>
    <property type="molecule type" value="Genomic_DNA"/>
</dbReference>
<feature type="compositionally biased region" description="Basic and acidic residues" evidence="1">
    <location>
        <begin position="1"/>
        <end position="15"/>
    </location>
</feature>